<dbReference type="InterPro" id="IPR052902">
    <property type="entry name" value="ABC-2_transporter"/>
</dbReference>
<dbReference type="InterPro" id="IPR013525">
    <property type="entry name" value="ABC2_TM"/>
</dbReference>
<evidence type="ECO:0000313" key="6">
    <source>
        <dbReference type="EMBL" id="BBZ39205.1"/>
    </source>
</evidence>
<protein>
    <submittedName>
        <fullName evidence="6">Putative doxorubicin resistance ABC transporter permease protein DrrC</fullName>
    </submittedName>
</protein>
<evidence type="ECO:0000256" key="2">
    <source>
        <dbReference type="ARBA" id="ARBA00022692"/>
    </source>
</evidence>
<evidence type="ECO:0000256" key="3">
    <source>
        <dbReference type="ARBA" id="ARBA00022989"/>
    </source>
</evidence>
<evidence type="ECO:0000313" key="7">
    <source>
        <dbReference type="Proteomes" id="UP000467385"/>
    </source>
</evidence>
<comment type="subcellular location">
    <subcellularLocation>
        <location evidence="1">Membrane</location>
        <topology evidence="1">Multi-pass membrane protein</topology>
    </subcellularLocation>
</comment>
<proteinExistence type="predicted"/>
<dbReference type="GO" id="GO:0046677">
    <property type="term" value="P:response to antibiotic"/>
    <property type="evidence" value="ECO:0007669"/>
    <property type="project" value="UniProtKB-KW"/>
</dbReference>
<reference evidence="6 7" key="1">
    <citation type="journal article" date="2019" name="Emerg. Microbes Infect.">
        <title>Comprehensive subspecies identification of 175 nontuberculous mycobacteria species based on 7547 genomic profiles.</title>
        <authorList>
            <person name="Matsumoto Y."/>
            <person name="Kinjo T."/>
            <person name="Motooka D."/>
            <person name="Nabeya D."/>
            <person name="Jung N."/>
            <person name="Uechi K."/>
            <person name="Horii T."/>
            <person name="Iida T."/>
            <person name="Fujita J."/>
            <person name="Nakamura S."/>
        </authorList>
    </citation>
    <scope>NUCLEOTIDE SEQUENCE [LARGE SCALE GENOMIC DNA]</scope>
    <source>
        <strain evidence="6 7">JCM 14738</strain>
    </source>
</reference>
<organism evidence="6 7">
    <name type="scientific">Mycobacterium conspicuum</name>
    <dbReference type="NCBI Taxonomy" id="44010"/>
    <lineage>
        <taxon>Bacteria</taxon>
        <taxon>Bacillati</taxon>
        <taxon>Actinomycetota</taxon>
        <taxon>Actinomycetes</taxon>
        <taxon>Mycobacteriales</taxon>
        <taxon>Mycobacteriaceae</taxon>
        <taxon>Mycobacterium</taxon>
    </lineage>
</organism>
<gene>
    <name evidence="6" type="primary">drrC</name>
    <name evidence="6" type="ORF">MCNS_22680</name>
</gene>
<evidence type="ECO:0000256" key="4">
    <source>
        <dbReference type="ARBA" id="ARBA00023136"/>
    </source>
</evidence>
<evidence type="ECO:0000256" key="1">
    <source>
        <dbReference type="ARBA" id="ARBA00004141"/>
    </source>
</evidence>
<dbReference type="STRING" id="44010.AWC00_23940"/>
<accession>A0A1X1SYQ3</accession>
<keyword evidence="7" id="KW-1185">Reference proteome</keyword>
<keyword evidence="2" id="KW-0812">Transmembrane</keyword>
<dbReference type="RefSeq" id="WP_169721537.1">
    <property type="nucleotide sequence ID" value="NZ_AP022613.1"/>
</dbReference>
<dbReference type="Proteomes" id="UP000467385">
    <property type="component" value="Chromosome"/>
</dbReference>
<dbReference type="InterPro" id="IPR000412">
    <property type="entry name" value="ABC_2_transport"/>
</dbReference>
<dbReference type="AlphaFoldDB" id="A0A1X1SYQ3"/>
<keyword evidence="4" id="KW-0472">Membrane</keyword>
<dbReference type="Pfam" id="PF12698">
    <property type="entry name" value="ABC2_membrane_3"/>
    <property type="match status" value="1"/>
</dbReference>
<dbReference type="PANTHER" id="PTHR43027:SF1">
    <property type="entry name" value="DOXORUBICIN RESISTANCE ABC TRANSPORTER PERMEASE PROTEIN DRRC-RELATED"/>
    <property type="match status" value="1"/>
</dbReference>
<dbReference type="GO" id="GO:0043190">
    <property type="term" value="C:ATP-binding cassette (ABC) transporter complex"/>
    <property type="evidence" value="ECO:0007669"/>
    <property type="project" value="InterPro"/>
</dbReference>
<sequence length="263" mass="27587">MTAGTVDAPQRSSLAAETMVFAGWLLLHWRRQSSVVIQSLLFPSFLLITYKLLVGKSILRITGTDSLYGLVPMCAVAGAMYGALAAGRSIPLEHGIGLLSRMWVFPVHRASALTGRLLAEAVRTLASAALVTAVGVGLGLRFKGGWLAVIPFLLVPVVAIVVFSLAVIAIAVRSKTGAVLVWLGVPAIGSVFSSSGVVPVPSSVRTEVHLQPLWPTIESMRALAQGAPASWPLLLTLLWALGLAAVLGPLAVRNYRIAAESGP</sequence>
<dbReference type="GO" id="GO:0140359">
    <property type="term" value="F:ABC-type transporter activity"/>
    <property type="evidence" value="ECO:0007669"/>
    <property type="project" value="InterPro"/>
</dbReference>
<dbReference type="EMBL" id="AP022613">
    <property type="protein sequence ID" value="BBZ39205.1"/>
    <property type="molecule type" value="Genomic_DNA"/>
</dbReference>
<keyword evidence="5" id="KW-0046">Antibiotic resistance</keyword>
<keyword evidence="3" id="KW-1133">Transmembrane helix</keyword>
<dbReference type="PANTHER" id="PTHR43027">
    <property type="entry name" value="DOXORUBICIN RESISTANCE ABC TRANSPORTER PERMEASE PROTEIN DRRC-RELATED"/>
    <property type="match status" value="1"/>
</dbReference>
<evidence type="ECO:0000256" key="5">
    <source>
        <dbReference type="ARBA" id="ARBA00023251"/>
    </source>
</evidence>
<dbReference type="PIRSF" id="PIRSF006648">
    <property type="entry name" value="DrrB"/>
    <property type="match status" value="1"/>
</dbReference>
<name>A0A1X1SYQ3_9MYCO</name>